<reference evidence="1 2" key="1">
    <citation type="submission" date="2023-03" db="EMBL/GenBank/DDBJ databases">
        <title>Bacillus Genome Sequencing.</title>
        <authorList>
            <person name="Dunlap C."/>
        </authorList>
    </citation>
    <scope>NUCLEOTIDE SEQUENCE [LARGE SCALE GENOMIC DNA]</scope>
    <source>
        <strain evidence="1 2">NRS-1717</strain>
    </source>
</reference>
<keyword evidence="2" id="KW-1185">Reference proteome</keyword>
<dbReference type="GeneID" id="301143446"/>
<proteinExistence type="predicted"/>
<gene>
    <name evidence="1" type="ORF">P9271_13255</name>
</gene>
<evidence type="ECO:0000313" key="2">
    <source>
        <dbReference type="Proteomes" id="UP001342826"/>
    </source>
</evidence>
<sequence length="57" mass="6600">MVTLIKNKHLKLNKEDNKKILEELQLDNSSNINPDYKAFLNDCIKVAANANKIKRVF</sequence>
<evidence type="ECO:0000313" key="1">
    <source>
        <dbReference type="EMBL" id="MED4402285.1"/>
    </source>
</evidence>
<name>A0ABU6NYV5_9BACI</name>
<protein>
    <submittedName>
        <fullName evidence="1">Uncharacterized protein</fullName>
    </submittedName>
</protein>
<comment type="caution">
    <text evidence="1">The sequence shown here is derived from an EMBL/GenBank/DDBJ whole genome shotgun (WGS) entry which is preliminary data.</text>
</comment>
<accession>A0ABU6NYV5</accession>
<dbReference type="RefSeq" id="WP_156483529.1">
    <property type="nucleotide sequence ID" value="NZ_JARTFQ010000005.1"/>
</dbReference>
<dbReference type="Proteomes" id="UP001342826">
    <property type="component" value="Unassembled WGS sequence"/>
</dbReference>
<organism evidence="1 2">
    <name type="scientific">Metabacillus fastidiosus</name>
    <dbReference type="NCBI Taxonomy" id="1458"/>
    <lineage>
        <taxon>Bacteria</taxon>
        <taxon>Bacillati</taxon>
        <taxon>Bacillota</taxon>
        <taxon>Bacilli</taxon>
        <taxon>Bacillales</taxon>
        <taxon>Bacillaceae</taxon>
        <taxon>Metabacillus</taxon>
    </lineage>
</organism>
<dbReference type="EMBL" id="JARTFS010000011">
    <property type="protein sequence ID" value="MED4402285.1"/>
    <property type="molecule type" value="Genomic_DNA"/>
</dbReference>